<dbReference type="InterPro" id="IPR043129">
    <property type="entry name" value="ATPase_NBD"/>
</dbReference>
<dbReference type="SUPFAM" id="SSF53067">
    <property type="entry name" value="Actin-like ATPase domain"/>
    <property type="match status" value="1"/>
</dbReference>
<evidence type="ECO:0000313" key="3">
    <source>
        <dbReference type="Proteomes" id="UP001077662"/>
    </source>
</evidence>
<dbReference type="CDD" id="cd24021">
    <property type="entry name" value="ASKHA_NBD_ParM_Psk41-like"/>
    <property type="match status" value="1"/>
</dbReference>
<dbReference type="Pfam" id="PF21522">
    <property type="entry name" value="MreB-like_C"/>
    <property type="match status" value="1"/>
</dbReference>
<feature type="domain" description="Actin homologue MreB-like C-terminal" evidence="1">
    <location>
        <begin position="184"/>
        <end position="312"/>
    </location>
</feature>
<comment type="caution">
    <text evidence="2">The sequence shown here is derived from an EMBL/GenBank/DDBJ whole genome shotgun (WGS) entry which is preliminary data.</text>
</comment>
<evidence type="ECO:0000313" key="2">
    <source>
        <dbReference type="EMBL" id="MCZ0809591.1"/>
    </source>
</evidence>
<accession>A0AAP3DKN7</accession>
<evidence type="ECO:0000259" key="1">
    <source>
        <dbReference type="Pfam" id="PF21522"/>
    </source>
</evidence>
<reference evidence="2" key="1">
    <citation type="submission" date="2022-09" db="EMBL/GenBank/DDBJ databases">
        <title>Genome analysis and characterization of larvicidal activity of Brevibacillus strains.</title>
        <authorList>
            <person name="Patrusheva E.V."/>
            <person name="Izotova A.O."/>
            <person name="Toshchakov S.V."/>
            <person name="Sineoky S.P."/>
        </authorList>
    </citation>
    <scope>NUCLEOTIDE SEQUENCE</scope>
    <source>
        <strain evidence="2">VKPM_B-13247</strain>
    </source>
</reference>
<dbReference type="EMBL" id="JAPTNE010000039">
    <property type="protein sequence ID" value="MCZ0809591.1"/>
    <property type="molecule type" value="Genomic_DNA"/>
</dbReference>
<sequence length="344" mass="37891">MVNVVRVGYEAANSYVKVKTVVGEDSYLNTLTMVHHSYSADVIGKDSPDATTKKKKTIYTVNGINYFVGESDGTQTADRDENRYKNPAFITASLIAIARNVNNGDHVMAVTALPSAHHDMTEIHKYLRETLMKEHTVYIDGIPKTFRIVQLGVELQPVMAALPAIFDIHGNIRDMKLLQAKKVVTDIGWGTTDVALIKGSELVMSVPVNHSMMNVYKIIRDLLVANHKDKLLGRNIPLFLLEQQLKNANDEGKYIFKFGGNEFDCTEYTKQAKEAVAFNIMSEIGGSGIILREQDVAIFGGGGTTSLTENLASHLQGVNAFKADNPQMTIAYGCYIKSLSLTIA</sequence>
<protein>
    <submittedName>
        <fullName evidence="2">ParM/StbA family protein</fullName>
    </submittedName>
</protein>
<organism evidence="2 3">
    <name type="scientific">Brevibacillus laterosporus</name>
    <name type="common">Bacillus laterosporus</name>
    <dbReference type="NCBI Taxonomy" id="1465"/>
    <lineage>
        <taxon>Bacteria</taxon>
        <taxon>Bacillati</taxon>
        <taxon>Bacillota</taxon>
        <taxon>Bacilli</taxon>
        <taxon>Bacillales</taxon>
        <taxon>Paenibacillaceae</taxon>
        <taxon>Brevibacillus</taxon>
    </lineage>
</organism>
<gene>
    <name evidence="2" type="ORF">O0554_22275</name>
</gene>
<dbReference type="RefSeq" id="WP_258434600.1">
    <property type="nucleotide sequence ID" value="NZ_JANSGW010000039.1"/>
</dbReference>
<dbReference type="AlphaFoldDB" id="A0AAP3DKN7"/>
<name>A0AAP3DKN7_BRELA</name>
<dbReference type="Proteomes" id="UP001077662">
    <property type="component" value="Unassembled WGS sequence"/>
</dbReference>
<dbReference type="Gene3D" id="3.30.420.40">
    <property type="match status" value="1"/>
</dbReference>
<proteinExistence type="predicted"/>
<dbReference type="InterPro" id="IPR049067">
    <property type="entry name" value="MreB-like_C"/>
</dbReference>